<accession>A0A6J4UCF3</accession>
<feature type="compositionally biased region" description="Low complexity" evidence="1">
    <location>
        <begin position="474"/>
        <end position="492"/>
    </location>
</feature>
<feature type="region of interest" description="Disordered" evidence="1">
    <location>
        <begin position="1"/>
        <end position="783"/>
    </location>
</feature>
<feature type="compositionally biased region" description="Basic and acidic residues" evidence="1">
    <location>
        <begin position="676"/>
        <end position="693"/>
    </location>
</feature>
<dbReference type="EMBL" id="CADCWF010000071">
    <property type="protein sequence ID" value="CAA9544576.1"/>
    <property type="molecule type" value="Genomic_DNA"/>
</dbReference>
<feature type="compositionally biased region" description="Low complexity" evidence="1">
    <location>
        <begin position="19"/>
        <end position="40"/>
    </location>
</feature>
<gene>
    <name evidence="2" type="ORF">AVDCRST_MAG59-1158</name>
</gene>
<dbReference type="AlphaFoldDB" id="A0A6J4UCF3"/>
<feature type="compositionally biased region" description="Basic residues" evidence="1">
    <location>
        <begin position="432"/>
        <end position="448"/>
    </location>
</feature>
<feature type="compositionally biased region" description="Low complexity" evidence="1">
    <location>
        <begin position="334"/>
        <end position="353"/>
    </location>
</feature>
<feature type="compositionally biased region" description="Basic residues" evidence="1">
    <location>
        <begin position="590"/>
        <end position="606"/>
    </location>
</feature>
<evidence type="ECO:0000256" key="1">
    <source>
        <dbReference type="SAM" id="MobiDB-lite"/>
    </source>
</evidence>
<feature type="compositionally biased region" description="Basic residues" evidence="1">
    <location>
        <begin position="294"/>
        <end position="318"/>
    </location>
</feature>
<organism evidence="2">
    <name type="scientific">uncultured Thermomicrobiales bacterium</name>
    <dbReference type="NCBI Taxonomy" id="1645740"/>
    <lineage>
        <taxon>Bacteria</taxon>
        <taxon>Pseudomonadati</taxon>
        <taxon>Thermomicrobiota</taxon>
        <taxon>Thermomicrobia</taxon>
        <taxon>Thermomicrobiales</taxon>
        <taxon>environmental samples</taxon>
    </lineage>
</organism>
<feature type="non-terminal residue" evidence="2">
    <location>
        <position position="783"/>
    </location>
</feature>
<feature type="compositionally biased region" description="Low complexity" evidence="1">
    <location>
        <begin position="271"/>
        <end position="280"/>
    </location>
</feature>
<feature type="compositionally biased region" description="Basic and acidic residues" evidence="1">
    <location>
        <begin position="422"/>
        <end position="431"/>
    </location>
</feature>
<feature type="compositionally biased region" description="Basic residues" evidence="1">
    <location>
        <begin position="46"/>
        <end position="66"/>
    </location>
</feature>
<feature type="compositionally biased region" description="Low complexity" evidence="1">
    <location>
        <begin position="615"/>
        <end position="627"/>
    </location>
</feature>
<feature type="compositionally biased region" description="Basic residues" evidence="1">
    <location>
        <begin position="760"/>
        <end position="775"/>
    </location>
</feature>
<name>A0A6J4UCF3_9BACT</name>
<feature type="non-terminal residue" evidence="2">
    <location>
        <position position="1"/>
    </location>
</feature>
<feature type="compositionally biased region" description="Gly residues" evidence="1">
    <location>
        <begin position="254"/>
        <end position="266"/>
    </location>
</feature>
<feature type="compositionally biased region" description="Gly residues" evidence="1">
    <location>
        <begin position="694"/>
        <end position="703"/>
    </location>
</feature>
<reference evidence="2" key="1">
    <citation type="submission" date="2020-02" db="EMBL/GenBank/DDBJ databases">
        <authorList>
            <person name="Meier V. D."/>
        </authorList>
    </citation>
    <scope>NUCLEOTIDE SEQUENCE</scope>
    <source>
        <strain evidence="2">AVDCRST_MAG59</strain>
    </source>
</reference>
<feature type="compositionally biased region" description="Basic residues" evidence="1">
    <location>
        <begin position="372"/>
        <end position="381"/>
    </location>
</feature>
<feature type="compositionally biased region" description="Low complexity" evidence="1">
    <location>
        <begin position="652"/>
        <end position="675"/>
    </location>
</feature>
<feature type="compositionally biased region" description="Low complexity" evidence="1">
    <location>
        <begin position="119"/>
        <end position="144"/>
    </location>
</feature>
<feature type="compositionally biased region" description="Low complexity" evidence="1">
    <location>
        <begin position="67"/>
        <end position="87"/>
    </location>
</feature>
<feature type="compositionally biased region" description="Pro residues" evidence="1">
    <location>
        <begin position="559"/>
        <end position="570"/>
    </location>
</feature>
<feature type="compositionally biased region" description="Basic residues" evidence="1">
    <location>
        <begin position="537"/>
        <end position="547"/>
    </location>
</feature>
<feature type="compositionally biased region" description="Low complexity" evidence="1">
    <location>
        <begin position="519"/>
        <end position="529"/>
    </location>
</feature>
<feature type="compositionally biased region" description="Basic and acidic residues" evidence="1">
    <location>
        <begin position="493"/>
        <end position="502"/>
    </location>
</feature>
<evidence type="ECO:0000313" key="2">
    <source>
        <dbReference type="EMBL" id="CAA9544576.1"/>
    </source>
</evidence>
<protein>
    <submittedName>
        <fullName evidence="2">Uncharacterized protein</fullName>
    </submittedName>
</protein>
<feature type="compositionally biased region" description="Basic residues" evidence="1">
    <location>
        <begin position="187"/>
        <end position="203"/>
    </location>
</feature>
<feature type="compositionally biased region" description="Low complexity" evidence="1">
    <location>
        <begin position="227"/>
        <end position="236"/>
    </location>
</feature>
<proteinExistence type="predicted"/>
<sequence length="783" mass="81497">VEEAGQAPGGRRQEPKPGPAAARPSRGPRGGRLAVRRPLAGGAGRDRRRGRGGSRAAVRRGLRRRPAGPAGLRAAVAARPPVVLRPHGGVGRPPPAPRLPRRPAAPRRAAPGARPPARPLGVRLDAVVPRPRPVPRAARPGRPRLLPPARRPPAHRRGPKAPLGPGTDACPHPGRPELGLPGSDLAHRRRALRAARRRHRGGGRRPGGPPGGDAPQPAGRGGPARPPALRAAPAGRRGQDGAGRPGRPPPGLPGPGGDGGRSGGGLRRARAQPQPGRAQGVPPCRPQPAAPRGLRARPRRLRRRLPGRRRPGAARGGRRGLVAVVRRPRGRGSGAPLPGQPGLAAPLRPARGRTLVPPGLRPPAELLPRARGVARRGHPRLARAVPRPPGALPGGRGRAPLRDGFPVGAGLPRQPVEPAGRPGDRLRERPARRARVPPGRRRGQGRVGRRPDPPGQPRRPRKGGPPAAGGAGGASPAVRRVPARAPGAPPLRDQARRGERGRRPAGAGDRLPRRDARPARAGLLPLAGPARGGVRGARGRARAHPLPRRPGERPRGPRRPVPTAPLPGPPRRVRAERRLRGVGAGPARVLPRHRLRRRHGQVRRHAPVVGGRGSAPGAVPDAADDGSQPSPATAAADEVVARRPRPRRRTSPGPVDRAGPGAPRRPAPRAGAVRAALRDDAPHRRAVLEEPGARGRGPHGVGARGAPARRRGPRRPGAGSVGARGGARGRRRPGAGGDRGRARGRPGGGRRPPGLPLPGHRLHRAGGNTRARRHRADAASPHV</sequence>